<dbReference type="GO" id="GO:0004061">
    <property type="term" value="F:arylformamidase activity"/>
    <property type="evidence" value="ECO:0007669"/>
    <property type="project" value="InterPro"/>
</dbReference>
<dbReference type="PANTHER" id="PTHR31118:SF12">
    <property type="entry name" value="CYCLASE-LIKE PROTEIN 2"/>
    <property type="match status" value="1"/>
</dbReference>
<keyword evidence="2" id="KW-0732">Signal</keyword>
<gene>
    <name evidence="3" type="ORF">PPYR_04468</name>
</gene>
<feature type="signal peptide" evidence="2">
    <location>
        <begin position="1"/>
        <end position="17"/>
    </location>
</feature>
<keyword evidence="4" id="KW-1185">Reference proteome</keyword>
<dbReference type="EMBL" id="VVIM01000002">
    <property type="protein sequence ID" value="KAB0802282.1"/>
    <property type="molecule type" value="Genomic_DNA"/>
</dbReference>
<evidence type="ECO:0000313" key="4">
    <source>
        <dbReference type="Proteomes" id="UP000327044"/>
    </source>
</evidence>
<comment type="similarity">
    <text evidence="1">Belongs to the Cyclase 1 superfamily.</text>
</comment>
<dbReference type="InParanoid" id="A0A5N4AY45"/>
<comment type="caution">
    <text evidence="3">The sequence shown here is derived from an EMBL/GenBank/DDBJ whole genome shotgun (WGS) entry which is preliminary data.</text>
</comment>
<name>A0A5N4AY45_PHOPY</name>
<dbReference type="Pfam" id="PF04199">
    <property type="entry name" value="Cyclase"/>
    <property type="match status" value="1"/>
</dbReference>
<dbReference type="Proteomes" id="UP000327044">
    <property type="component" value="Unassembled WGS sequence"/>
</dbReference>
<evidence type="ECO:0000256" key="1">
    <source>
        <dbReference type="ARBA" id="ARBA00007865"/>
    </source>
</evidence>
<dbReference type="PANTHER" id="PTHR31118">
    <property type="entry name" value="CYCLASE-LIKE PROTEIN 2"/>
    <property type="match status" value="1"/>
</dbReference>
<dbReference type="AlphaFoldDB" id="A0A5N4AY45"/>
<dbReference type="GO" id="GO:0019441">
    <property type="term" value="P:L-tryptophan catabolic process to kynurenine"/>
    <property type="evidence" value="ECO:0007669"/>
    <property type="project" value="InterPro"/>
</dbReference>
<dbReference type="InterPro" id="IPR007325">
    <property type="entry name" value="KFase/CYL"/>
</dbReference>
<evidence type="ECO:0000256" key="2">
    <source>
        <dbReference type="SAM" id="SignalP"/>
    </source>
</evidence>
<feature type="chain" id="PRO_5024398234" description="Cyclase" evidence="2">
    <location>
        <begin position="18"/>
        <end position="254"/>
    </location>
</feature>
<evidence type="ECO:0008006" key="5">
    <source>
        <dbReference type="Google" id="ProtNLM"/>
    </source>
</evidence>
<dbReference type="SUPFAM" id="SSF102198">
    <property type="entry name" value="Putative cyclase"/>
    <property type="match status" value="1"/>
</dbReference>
<accession>A0A5N4AY45</accession>
<reference evidence="3 4" key="1">
    <citation type="journal article" date="2018" name="Elife">
        <title>Firefly genomes illuminate parallel origins of bioluminescence in beetles.</title>
        <authorList>
            <person name="Fallon T.R."/>
            <person name="Lower S.E."/>
            <person name="Chang C.H."/>
            <person name="Bessho-Uehara M."/>
            <person name="Martin G.J."/>
            <person name="Bewick A.J."/>
            <person name="Behringer M."/>
            <person name="Debat H.J."/>
            <person name="Wong I."/>
            <person name="Day J.C."/>
            <person name="Suvorov A."/>
            <person name="Silva C.J."/>
            <person name="Stanger-Hall K.F."/>
            <person name="Hall D.W."/>
            <person name="Schmitz R.J."/>
            <person name="Nelson D.R."/>
            <person name="Lewis S.M."/>
            <person name="Shigenobu S."/>
            <person name="Bybee S.M."/>
            <person name="Larracuente A.M."/>
            <person name="Oba Y."/>
            <person name="Weng J.K."/>
        </authorList>
    </citation>
    <scope>NUCLEOTIDE SEQUENCE [LARGE SCALE GENOMIC DNA]</scope>
    <source>
        <strain evidence="3">1611_PpyrPB1</strain>
        <tissue evidence="3">Whole body</tissue>
    </source>
</reference>
<proteinExistence type="inferred from homology"/>
<dbReference type="InterPro" id="IPR037175">
    <property type="entry name" value="KFase_sf"/>
</dbReference>
<evidence type="ECO:0000313" key="3">
    <source>
        <dbReference type="EMBL" id="KAB0802282.1"/>
    </source>
</evidence>
<sequence length="254" mass="28484">MKTTTCLLLTCLFQVNSKISNHLVDLTWPFNNVTISWGDGQKYEVTKETFIDKPDGNWYGAKEFALAEHCGTHLDAPYHFAKDGWKVDEIPLSRLIVKCVKIDLSEKTEKLGYNSRLLPEDIIEWERRHGPIPLNSVILAYFNWGQFYEDRIKYLGANNSASYKFPALSPEAAQWIANTKKVVGVGLDTPGLDPGGSTTNMVHKILAENQIYGLENVKIPKDYPEKGCQLYVMPMLLAGGTGAPVRIISYLNGN</sequence>
<organism evidence="3 4">
    <name type="scientific">Photinus pyralis</name>
    <name type="common">Common eastern firefly</name>
    <name type="synonym">Lampyris pyralis</name>
    <dbReference type="NCBI Taxonomy" id="7054"/>
    <lineage>
        <taxon>Eukaryota</taxon>
        <taxon>Metazoa</taxon>
        <taxon>Ecdysozoa</taxon>
        <taxon>Arthropoda</taxon>
        <taxon>Hexapoda</taxon>
        <taxon>Insecta</taxon>
        <taxon>Pterygota</taxon>
        <taxon>Neoptera</taxon>
        <taxon>Endopterygota</taxon>
        <taxon>Coleoptera</taxon>
        <taxon>Polyphaga</taxon>
        <taxon>Elateriformia</taxon>
        <taxon>Elateroidea</taxon>
        <taxon>Lampyridae</taxon>
        <taxon>Lampyrinae</taxon>
        <taxon>Photinus</taxon>
    </lineage>
</organism>
<dbReference type="Gene3D" id="3.50.30.50">
    <property type="entry name" value="Putative cyclase"/>
    <property type="match status" value="1"/>
</dbReference>
<protein>
    <recommendedName>
        <fullName evidence="5">Cyclase</fullName>
    </recommendedName>
</protein>